<dbReference type="EMBL" id="FOXA01000033">
    <property type="protein sequence ID" value="SFQ08838.1"/>
    <property type="molecule type" value="Genomic_DNA"/>
</dbReference>
<dbReference type="Proteomes" id="UP000199356">
    <property type="component" value="Unassembled WGS sequence"/>
</dbReference>
<reference evidence="1 2" key="1">
    <citation type="submission" date="2016-10" db="EMBL/GenBank/DDBJ databases">
        <authorList>
            <person name="de Groot N.N."/>
        </authorList>
    </citation>
    <scope>NUCLEOTIDE SEQUENCE [LARGE SCALE GENOMIC DNA]</scope>
    <source>
        <strain evidence="1 2">DSM 19547</strain>
    </source>
</reference>
<name>A0A1I5VMQ1_9RHOB</name>
<dbReference type="AlphaFoldDB" id="A0A1I5VMQ1"/>
<sequence length="66" mass="7865">MNRRGRGKAAQILFRIDLAKDTLQPPDLLVRRHMLRRLIAFTVLRYKILLLFVAPEAEIPRLRRTR</sequence>
<keyword evidence="2" id="KW-1185">Reference proteome</keyword>
<dbReference type="STRING" id="441119.SAMN04488047_13324"/>
<accession>A0A1I5VMQ1</accession>
<dbReference type="RefSeq" id="WP_093425330.1">
    <property type="nucleotide sequence ID" value="NZ_FOXA01000033.1"/>
</dbReference>
<gene>
    <name evidence="1" type="ORF">SAMN04488047_13324</name>
</gene>
<organism evidence="1 2">
    <name type="scientific">Tranquillimonas alkanivorans</name>
    <dbReference type="NCBI Taxonomy" id="441119"/>
    <lineage>
        <taxon>Bacteria</taxon>
        <taxon>Pseudomonadati</taxon>
        <taxon>Pseudomonadota</taxon>
        <taxon>Alphaproteobacteria</taxon>
        <taxon>Rhodobacterales</taxon>
        <taxon>Roseobacteraceae</taxon>
        <taxon>Tranquillimonas</taxon>
    </lineage>
</organism>
<protein>
    <submittedName>
        <fullName evidence="1">Uncharacterized protein</fullName>
    </submittedName>
</protein>
<evidence type="ECO:0000313" key="2">
    <source>
        <dbReference type="Proteomes" id="UP000199356"/>
    </source>
</evidence>
<proteinExistence type="predicted"/>
<evidence type="ECO:0000313" key="1">
    <source>
        <dbReference type="EMBL" id="SFQ08838.1"/>
    </source>
</evidence>